<dbReference type="Proteomes" id="UP000465306">
    <property type="component" value="Unassembled WGS sequence"/>
</dbReference>
<comment type="caution">
    <text evidence="1">The sequence shown here is derived from an EMBL/GenBank/DDBJ whole genome shotgun (WGS) entry which is preliminary data.</text>
</comment>
<gene>
    <name evidence="1" type="ORF">MKUB_26600</name>
</gene>
<dbReference type="EMBL" id="BLKU01000003">
    <property type="protein sequence ID" value="GFG65170.1"/>
    <property type="molecule type" value="Genomic_DNA"/>
</dbReference>
<keyword evidence="2" id="KW-1185">Reference proteome</keyword>
<sequence length="222" mass="22784">MLLVILATTWSFLHYRMPGTAVVAPPTSSSTTAPKGTQIITVVAVDGTGKPANGYQELVSAPVNAADVFGCVASPAAVAADIYSCAPSAAAADVCWPSTPGTLLCVDDPWAKGLHRVTTAPLGRVQPPPTPSPFALLLDDGTQCRLRNGGAWGGRDDGLVGAYGCPNETPAVLVPVRPDGKASAIDRSKALWTVEVGSLGSGEPRLPPPETRSVVTAWFAGK</sequence>
<proteinExistence type="predicted"/>
<name>A0ABQ1BN82_9MYCO</name>
<evidence type="ECO:0000313" key="1">
    <source>
        <dbReference type="EMBL" id="GFG65170.1"/>
    </source>
</evidence>
<accession>A0ABQ1BN82</accession>
<evidence type="ECO:0008006" key="3">
    <source>
        <dbReference type="Google" id="ProtNLM"/>
    </source>
</evidence>
<organism evidence="1 2">
    <name type="scientific">Mycobacterium kubicae</name>
    <dbReference type="NCBI Taxonomy" id="120959"/>
    <lineage>
        <taxon>Bacteria</taxon>
        <taxon>Bacillati</taxon>
        <taxon>Actinomycetota</taxon>
        <taxon>Actinomycetes</taxon>
        <taxon>Mycobacteriales</taxon>
        <taxon>Mycobacteriaceae</taxon>
        <taxon>Mycobacterium</taxon>
        <taxon>Mycobacterium simiae complex</taxon>
    </lineage>
</organism>
<reference evidence="1 2" key="1">
    <citation type="journal article" date="2019" name="Emerg. Microbes Infect.">
        <title>Comprehensive subspecies identification of 175 nontuberculous mycobacteria species based on 7547 genomic profiles.</title>
        <authorList>
            <person name="Matsumoto Y."/>
            <person name="Kinjo T."/>
            <person name="Motooka D."/>
            <person name="Nabeya D."/>
            <person name="Jung N."/>
            <person name="Uechi K."/>
            <person name="Horii T."/>
            <person name="Iida T."/>
            <person name="Fujita J."/>
            <person name="Nakamura S."/>
        </authorList>
    </citation>
    <scope>NUCLEOTIDE SEQUENCE [LARGE SCALE GENOMIC DNA]</scope>
    <source>
        <strain evidence="1 2">JCM 13573</strain>
    </source>
</reference>
<protein>
    <recommendedName>
        <fullName evidence="3">Serine/threonine protein kinase</fullName>
    </recommendedName>
</protein>
<evidence type="ECO:0000313" key="2">
    <source>
        <dbReference type="Proteomes" id="UP000465306"/>
    </source>
</evidence>